<dbReference type="EMBL" id="APJX01000002">
    <property type="protein sequence ID" value="EMS80859.1"/>
    <property type="molecule type" value="Genomic_DNA"/>
</dbReference>
<evidence type="ECO:0000313" key="2">
    <source>
        <dbReference type="EMBL" id="EMS80859.1"/>
    </source>
</evidence>
<evidence type="ECO:0000259" key="1">
    <source>
        <dbReference type="Pfam" id="PF00535"/>
    </source>
</evidence>
<comment type="caution">
    <text evidence="2">The sequence shown here is derived from an EMBL/GenBank/DDBJ whole genome shotgun (WGS) entry which is preliminary data.</text>
</comment>
<evidence type="ECO:0000313" key="3">
    <source>
        <dbReference type="Proteomes" id="UP000014216"/>
    </source>
</evidence>
<dbReference type="Pfam" id="PF00535">
    <property type="entry name" value="Glycos_transf_2"/>
    <property type="match status" value="1"/>
</dbReference>
<sequence length="502" mass="58026">MEIVFNSNRSISPKISIILLDWACRESFHILKYLNTQTVSRDLYEIIWIEYYKRKPAVISDWLEKSIKSGQPILDKWVIIGMADEVYYHKHVMYNLGIAVSRGDIITICDSDAVVQPTFIESIITFFDNENDVVLHLDQVRSNDRSFYPFNYPSIEQIKSSECINIIDGKPRGIVDRSKPYHNPNFGACFSALREDIIAIGGADEHIDYLGHICGPYDMTFRLVNLGKKEVWHDSEWLYHLWHPGQSGDNNFAGPHDGRHMSQTALTARTTGRVLPLVENQAIKQLRKSENKQSINSTFLEGILSNIDTKKWTIFVPDYQAADYQIGDYKLNMLELETLTQKRISHYSGKPFMLYCAYKIFILAMIRRLRKKISASSASPFISKSSVSKTGEIQLKKKANDYFDRFKKDTYYFVGRCVQCIDDLNSMGVKRIVLWGDRCVADILAFFSKKHQIKFVFKSGLADEKMTNNFDKIIIASFDDVERKTYLLRRIGIDKKNIVDLW</sequence>
<dbReference type="OrthoDB" id="7293165at2"/>
<protein>
    <recommendedName>
        <fullName evidence="1">Glycosyltransferase 2-like domain-containing protein</fullName>
    </recommendedName>
</protein>
<dbReference type="AlphaFoldDB" id="S0G516"/>
<dbReference type="InterPro" id="IPR029044">
    <property type="entry name" value="Nucleotide-diphossugar_trans"/>
</dbReference>
<feature type="domain" description="Glycosyltransferase 2-like" evidence="1">
    <location>
        <begin position="94"/>
        <end position="196"/>
    </location>
</feature>
<accession>S0G516</accession>
<dbReference type="SUPFAM" id="SSF53448">
    <property type="entry name" value="Nucleotide-diphospho-sugar transferases"/>
    <property type="match status" value="1"/>
</dbReference>
<dbReference type="CDD" id="cd00761">
    <property type="entry name" value="Glyco_tranf_GTA_type"/>
    <property type="match status" value="1"/>
</dbReference>
<keyword evidence="3" id="KW-1185">Reference proteome</keyword>
<dbReference type="InterPro" id="IPR001173">
    <property type="entry name" value="Glyco_trans_2-like"/>
</dbReference>
<organism evidence="2 3">
    <name type="scientific">Desulfotignum phosphitoxidans DSM 13687</name>
    <dbReference type="NCBI Taxonomy" id="1286635"/>
    <lineage>
        <taxon>Bacteria</taxon>
        <taxon>Pseudomonadati</taxon>
        <taxon>Thermodesulfobacteriota</taxon>
        <taxon>Desulfobacteria</taxon>
        <taxon>Desulfobacterales</taxon>
        <taxon>Desulfobacteraceae</taxon>
        <taxon>Desulfotignum</taxon>
    </lineage>
</organism>
<dbReference type="Proteomes" id="UP000014216">
    <property type="component" value="Unassembled WGS sequence"/>
</dbReference>
<reference evidence="2 3" key="1">
    <citation type="journal article" date="2013" name="Genome Announc.">
        <title>Draft Genome Sequence of Desulfotignum phosphitoxidans DSM 13687 Strain FiPS-3.</title>
        <authorList>
            <person name="Poehlein A."/>
            <person name="Daniel R."/>
            <person name="Simeonova D.D."/>
        </authorList>
    </citation>
    <scope>NUCLEOTIDE SEQUENCE [LARGE SCALE GENOMIC DNA]</scope>
    <source>
        <strain evidence="2 3">DSM 13687</strain>
    </source>
</reference>
<dbReference type="Gene3D" id="3.90.550.10">
    <property type="entry name" value="Spore Coat Polysaccharide Biosynthesis Protein SpsA, Chain A"/>
    <property type="match status" value="1"/>
</dbReference>
<gene>
    <name evidence="2" type="ORF">Dpo_2c05640</name>
</gene>
<proteinExistence type="predicted"/>
<name>S0G516_9BACT</name>
<dbReference type="RefSeq" id="WP_006965168.1">
    <property type="nucleotide sequence ID" value="NZ_APJX01000002.1"/>
</dbReference>